<accession>A0ABQ7ZRY6</accession>
<comment type="caution">
    <text evidence="2">The sequence shown here is derived from an EMBL/GenBank/DDBJ whole genome shotgun (WGS) entry which is preliminary data.</text>
</comment>
<gene>
    <name evidence="2" type="ORF">HID58_059100</name>
</gene>
<proteinExistence type="predicted"/>
<organism evidence="2 3">
    <name type="scientific">Brassica napus</name>
    <name type="common">Rape</name>
    <dbReference type="NCBI Taxonomy" id="3708"/>
    <lineage>
        <taxon>Eukaryota</taxon>
        <taxon>Viridiplantae</taxon>
        <taxon>Streptophyta</taxon>
        <taxon>Embryophyta</taxon>
        <taxon>Tracheophyta</taxon>
        <taxon>Spermatophyta</taxon>
        <taxon>Magnoliopsida</taxon>
        <taxon>eudicotyledons</taxon>
        <taxon>Gunneridae</taxon>
        <taxon>Pentapetalae</taxon>
        <taxon>rosids</taxon>
        <taxon>malvids</taxon>
        <taxon>Brassicales</taxon>
        <taxon>Brassicaceae</taxon>
        <taxon>Brassiceae</taxon>
        <taxon>Brassica</taxon>
    </lineage>
</organism>
<feature type="compositionally biased region" description="Basic and acidic residues" evidence="1">
    <location>
        <begin position="139"/>
        <end position="154"/>
    </location>
</feature>
<name>A0ABQ7ZRY6_BRANA</name>
<evidence type="ECO:0000256" key="1">
    <source>
        <dbReference type="SAM" id="MobiDB-lite"/>
    </source>
</evidence>
<feature type="region of interest" description="Disordered" evidence="1">
    <location>
        <begin position="126"/>
        <end position="156"/>
    </location>
</feature>
<sequence>MPDSFMLIPRNSMMDVIVVCGQWLFENDKWMFHVDSRRGSKVIPVNDDTNLEDMINMVYEDYDLDRGHVNLELSYMLSRKSLMKLTHDTPPVKIGNFRQFQGFIRLRKSDQVRLCVEVSLRSNKKTKKTQTLMENQSDYNHDEDTNTDGERFDYCDDSDGATSDDEDFIGPCFSRISKLWNCILLLLNSTPSQQQLCPHFEPLQSMSSLLPLDHA</sequence>
<evidence type="ECO:0000313" key="3">
    <source>
        <dbReference type="Proteomes" id="UP000824890"/>
    </source>
</evidence>
<reference evidence="2 3" key="1">
    <citation type="submission" date="2021-05" db="EMBL/GenBank/DDBJ databases">
        <title>Genome Assembly of Synthetic Allotetraploid Brassica napus Reveals Homoeologous Exchanges between Subgenomes.</title>
        <authorList>
            <person name="Davis J.T."/>
        </authorList>
    </citation>
    <scope>NUCLEOTIDE SEQUENCE [LARGE SCALE GENOMIC DNA]</scope>
    <source>
        <strain evidence="3">cv. Da-Ae</strain>
        <tissue evidence="2">Seedling</tissue>
    </source>
</reference>
<dbReference type="Proteomes" id="UP000824890">
    <property type="component" value="Unassembled WGS sequence"/>
</dbReference>
<keyword evidence="3" id="KW-1185">Reference proteome</keyword>
<dbReference type="EMBL" id="JAGKQM010000014">
    <property type="protein sequence ID" value="KAH0883004.1"/>
    <property type="molecule type" value="Genomic_DNA"/>
</dbReference>
<feature type="compositionally biased region" description="Polar residues" evidence="1">
    <location>
        <begin position="129"/>
        <end position="138"/>
    </location>
</feature>
<protein>
    <submittedName>
        <fullName evidence="2">Uncharacterized protein</fullName>
    </submittedName>
</protein>
<evidence type="ECO:0000313" key="2">
    <source>
        <dbReference type="EMBL" id="KAH0883004.1"/>
    </source>
</evidence>